<dbReference type="EMBL" id="JBHEZX010000003">
    <property type="protein sequence ID" value="MFC1409208.1"/>
    <property type="molecule type" value="Genomic_DNA"/>
</dbReference>
<sequence length="71" mass="7914">MTTRQPRPDRPAPLPGTASLRLVTGDRDTEEKVLNVLRAYFTLTEPAHYSGGRAYLQLDTRTPPPTHPEAD</sequence>
<accession>A0ABV6V6A5</accession>
<evidence type="ECO:0000313" key="2">
    <source>
        <dbReference type="Proteomes" id="UP001592582"/>
    </source>
</evidence>
<organism evidence="1 2">
    <name type="scientific">Streptacidiphilus alkalitolerans</name>
    <dbReference type="NCBI Taxonomy" id="3342712"/>
    <lineage>
        <taxon>Bacteria</taxon>
        <taxon>Bacillati</taxon>
        <taxon>Actinomycetota</taxon>
        <taxon>Actinomycetes</taxon>
        <taxon>Kitasatosporales</taxon>
        <taxon>Streptomycetaceae</taxon>
        <taxon>Streptacidiphilus</taxon>
    </lineage>
</organism>
<dbReference type="Proteomes" id="UP001592582">
    <property type="component" value="Unassembled WGS sequence"/>
</dbReference>
<reference evidence="1 2" key="1">
    <citation type="submission" date="2024-09" db="EMBL/GenBank/DDBJ databases">
        <authorList>
            <person name="Lee S.D."/>
        </authorList>
    </citation>
    <scope>NUCLEOTIDE SEQUENCE [LARGE SCALE GENOMIC DNA]</scope>
    <source>
        <strain evidence="1 2">N1-1</strain>
    </source>
</reference>
<gene>
    <name evidence="1" type="ORF">ACEZDG_07925</name>
</gene>
<name>A0ABV6V6A5_9ACTN</name>
<keyword evidence="2" id="KW-1185">Reference proteome</keyword>
<protein>
    <submittedName>
        <fullName evidence="1">Uncharacterized protein</fullName>
    </submittedName>
</protein>
<proteinExistence type="predicted"/>
<comment type="caution">
    <text evidence="1">The sequence shown here is derived from an EMBL/GenBank/DDBJ whole genome shotgun (WGS) entry which is preliminary data.</text>
</comment>
<evidence type="ECO:0000313" key="1">
    <source>
        <dbReference type="EMBL" id="MFC1409208.1"/>
    </source>
</evidence>